<evidence type="ECO:0000313" key="2">
    <source>
        <dbReference type="Proteomes" id="UP000570514"/>
    </source>
</evidence>
<dbReference type="SUPFAM" id="SSF53335">
    <property type="entry name" value="S-adenosyl-L-methionine-dependent methyltransferases"/>
    <property type="match status" value="1"/>
</dbReference>
<dbReference type="Gene3D" id="3.40.50.150">
    <property type="entry name" value="Vaccinia Virus protein VP39"/>
    <property type="match status" value="1"/>
</dbReference>
<keyword evidence="2" id="KW-1185">Reference proteome</keyword>
<sequence length="233" mass="26294">MKIGLEKAISAAISPGFAQALKGLRAELGLAYRHHRGVKRAARYSGRHGCKINFGSGLAAKPGWINVDLNKAADLALDLRRPLPFDSASCAMVYSEHFLEHLQYPGEALQFLQECARILEPEGVLSLGVPDTEWYMLDYCGVANPSRTRAGFAEEDVFAIAKRLWHPKWCQTRMEHLHHHTRQAGEHQFAYDFETLEKLLHEAGFTAVERRDFDPALDSKQRALNTLYVNARH</sequence>
<dbReference type="Proteomes" id="UP000570514">
    <property type="component" value="Unassembled WGS sequence"/>
</dbReference>
<keyword evidence="1" id="KW-0808">Transferase</keyword>
<dbReference type="RefSeq" id="WP_167080568.1">
    <property type="nucleotide sequence ID" value="NZ_BAAADC010000001.1"/>
</dbReference>
<organism evidence="1 2">
    <name type="scientific">Rhizomicrobium palustre</name>
    <dbReference type="NCBI Taxonomy" id="189966"/>
    <lineage>
        <taxon>Bacteria</taxon>
        <taxon>Pseudomonadati</taxon>
        <taxon>Pseudomonadota</taxon>
        <taxon>Alphaproteobacteria</taxon>
        <taxon>Micropepsales</taxon>
        <taxon>Micropepsaceae</taxon>
        <taxon>Rhizomicrobium</taxon>
    </lineage>
</organism>
<keyword evidence="1" id="KW-0489">Methyltransferase</keyword>
<comment type="caution">
    <text evidence="1">The sequence shown here is derived from an EMBL/GenBank/DDBJ whole genome shotgun (WGS) entry which is preliminary data.</text>
</comment>
<dbReference type="GO" id="GO:0008168">
    <property type="term" value="F:methyltransferase activity"/>
    <property type="evidence" value="ECO:0007669"/>
    <property type="project" value="UniProtKB-KW"/>
</dbReference>
<dbReference type="InterPro" id="IPR029063">
    <property type="entry name" value="SAM-dependent_MTases_sf"/>
</dbReference>
<dbReference type="GO" id="GO:0032259">
    <property type="term" value="P:methylation"/>
    <property type="evidence" value="ECO:0007669"/>
    <property type="project" value="UniProtKB-KW"/>
</dbReference>
<dbReference type="EMBL" id="JAASRM010000001">
    <property type="protein sequence ID" value="NIK87187.1"/>
    <property type="molecule type" value="Genomic_DNA"/>
</dbReference>
<name>A0A846MW17_9PROT</name>
<dbReference type="Pfam" id="PF13489">
    <property type="entry name" value="Methyltransf_23"/>
    <property type="match status" value="1"/>
</dbReference>
<evidence type="ECO:0000313" key="1">
    <source>
        <dbReference type="EMBL" id="NIK87187.1"/>
    </source>
</evidence>
<proteinExistence type="predicted"/>
<dbReference type="AlphaFoldDB" id="A0A846MW17"/>
<reference evidence="1 2" key="1">
    <citation type="submission" date="2020-03" db="EMBL/GenBank/DDBJ databases">
        <title>Genomic Encyclopedia of Type Strains, Phase IV (KMG-IV): sequencing the most valuable type-strain genomes for metagenomic binning, comparative biology and taxonomic classification.</title>
        <authorList>
            <person name="Goeker M."/>
        </authorList>
    </citation>
    <scope>NUCLEOTIDE SEQUENCE [LARGE SCALE GENOMIC DNA]</scope>
    <source>
        <strain evidence="1 2">DSM 19867</strain>
    </source>
</reference>
<protein>
    <submittedName>
        <fullName evidence="1">Putative SAM-dependent methyltransferase</fullName>
    </submittedName>
</protein>
<gene>
    <name evidence="1" type="ORF">FHS83_000505</name>
</gene>
<accession>A0A846MW17</accession>